<protein>
    <recommendedName>
        <fullName evidence="5">Acyl-protein thioesterase 1</fullName>
        <ecNumber evidence="4">3.1.2.22</ecNumber>
    </recommendedName>
    <alternativeName>
        <fullName evidence="13">Palmitoyl-protein hydrolase</fullName>
    </alternativeName>
</protein>
<evidence type="ECO:0000256" key="11">
    <source>
        <dbReference type="ARBA" id="ARBA00023242"/>
    </source>
</evidence>
<dbReference type="InterPro" id="IPR029058">
    <property type="entry name" value="AB_hydrolase_fold"/>
</dbReference>
<dbReference type="AlphaFoldDB" id="A0A9P3LW14"/>
<dbReference type="Proteomes" id="UP000827284">
    <property type="component" value="Unassembled WGS sequence"/>
</dbReference>
<evidence type="ECO:0000256" key="9">
    <source>
        <dbReference type="ARBA" id="ARBA00022832"/>
    </source>
</evidence>
<evidence type="ECO:0000313" key="16">
    <source>
        <dbReference type="EMBL" id="GJJ72746.1"/>
    </source>
</evidence>
<keyword evidence="7" id="KW-0963">Cytoplasm</keyword>
<gene>
    <name evidence="16" type="ORF">EMPS_05104</name>
</gene>
<comment type="similarity">
    <text evidence="3">Belongs to the AB hydrolase superfamily. AB hydrolase 2 family.</text>
</comment>
<evidence type="ECO:0000256" key="7">
    <source>
        <dbReference type="ARBA" id="ARBA00022490"/>
    </source>
</evidence>
<evidence type="ECO:0000256" key="2">
    <source>
        <dbReference type="ARBA" id="ARBA00004496"/>
    </source>
</evidence>
<dbReference type="InterPro" id="IPR003140">
    <property type="entry name" value="PLipase/COase/thioEstase"/>
</dbReference>
<keyword evidence="11" id="KW-0539">Nucleus</keyword>
<dbReference type="SUPFAM" id="SSF53474">
    <property type="entry name" value="alpha/beta-Hydrolases"/>
    <property type="match status" value="1"/>
</dbReference>
<keyword evidence="8" id="KW-0378">Hydrolase</keyword>
<comment type="catalytic activity">
    <reaction evidence="14">
        <text>S-hexadecanoyl-L-cysteinyl-[protein] + H2O = L-cysteinyl-[protein] + hexadecanoate + H(+)</text>
        <dbReference type="Rhea" id="RHEA:19233"/>
        <dbReference type="Rhea" id="RHEA-COMP:10131"/>
        <dbReference type="Rhea" id="RHEA-COMP:11032"/>
        <dbReference type="ChEBI" id="CHEBI:7896"/>
        <dbReference type="ChEBI" id="CHEBI:15377"/>
        <dbReference type="ChEBI" id="CHEBI:15378"/>
        <dbReference type="ChEBI" id="CHEBI:29950"/>
        <dbReference type="ChEBI" id="CHEBI:74151"/>
        <dbReference type="EC" id="3.1.2.22"/>
    </reaction>
</comment>
<evidence type="ECO:0000256" key="12">
    <source>
        <dbReference type="ARBA" id="ARBA00029392"/>
    </source>
</evidence>
<evidence type="ECO:0000256" key="3">
    <source>
        <dbReference type="ARBA" id="ARBA00006499"/>
    </source>
</evidence>
<comment type="function">
    <text evidence="12">Hydrolyzes fatty acids from S-acylated cysteine residues in proteins with a strong preference for palmitoylated G-alpha proteins over other acyl substrates. Mediates the deacylation of G-alpha proteins such as GPA1 in vivo, but has weak or no activity toward palmitoylated Ras proteins. Has weak lysophospholipase activity in vitro; however such activity may not exist in vivo.</text>
</comment>
<evidence type="ECO:0000256" key="10">
    <source>
        <dbReference type="ARBA" id="ARBA00023098"/>
    </source>
</evidence>
<dbReference type="EMBL" id="BQFW01000007">
    <property type="protein sequence ID" value="GJJ72746.1"/>
    <property type="molecule type" value="Genomic_DNA"/>
</dbReference>
<organism evidence="16 17">
    <name type="scientific">Entomortierella parvispora</name>
    <dbReference type="NCBI Taxonomy" id="205924"/>
    <lineage>
        <taxon>Eukaryota</taxon>
        <taxon>Fungi</taxon>
        <taxon>Fungi incertae sedis</taxon>
        <taxon>Mucoromycota</taxon>
        <taxon>Mortierellomycotina</taxon>
        <taxon>Mortierellomycetes</taxon>
        <taxon>Mortierellales</taxon>
        <taxon>Mortierellaceae</taxon>
        <taxon>Entomortierella</taxon>
    </lineage>
</organism>
<dbReference type="GO" id="GO:0052689">
    <property type="term" value="F:carboxylic ester hydrolase activity"/>
    <property type="evidence" value="ECO:0007669"/>
    <property type="project" value="UniProtKB-KW"/>
</dbReference>
<dbReference type="GO" id="GO:0006631">
    <property type="term" value="P:fatty acid metabolic process"/>
    <property type="evidence" value="ECO:0007669"/>
    <property type="project" value="UniProtKB-KW"/>
</dbReference>
<dbReference type="EC" id="3.1.2.22" evidence="4"/>
<keyword evidence="6" id="KW-0719">Serine esterase</keyword>
<evidence type="ECO:0000256" key="5">
    <source>
        <dbReference type="ARBA" id="ARBA00014923"/>
    </source>
</evidence>
<feature type="domain" description="Phospholipase/carboxylesterase/thioesterase" evidence="15">
    <location>
        <begin position="10"/>
        <end position="225"/>
    </location>
</feature>
<keyword evidence="17" id="KW-1185">Reference proteome</keyword>
<dbReference type="GO" id="GO:0005737">
    <property type="term" value="C:cytoplasm"/>
    <property type="evidence" value="ECO:0007669"/>
    <property type="project" value="UniProtKB-SubCell"/>
</dbReference>
<dbReference type="PANTHER" id="PTHR10655">
    <property type="entry name" value="LYSOPHOSPHOLIPASE-RELATED"/>
    <property type="match status" value="1"/>
</dbReference>
<dbReference type="Gene3D" id="3.40.50.1820">
    <property type="entry name" value="alpha/beta hydrolase"/>
    <property type="match status" value="1"/>
</dbReference>
<proteinExistence type="inferred from homology"/>
<evidence type="ECO:0000256" key="14">
    <source>
        <dbReference type="ARBA" id="ARBA00047337"/>
    </source>
</evidence>
<evidence type="ECO:0000256" key="8">
    <source>
        <dbReference type="ARBA" id="ARBA00022801"/>
    </source>
</evidence>
<evidence type="ECO:0000256" key="13">
    <source>
        <dbReference type="ARBA" id="ARBA00031195"/>
    </source>
</evidence>
<comment type="caution">
    <text evidence="16">The sequence shown here is derived from an EMBL/GenBank/DDBJ whole genome shotgun (WGS) entry which is preliminary data.</text>
</comment>
<evidence type="ECO:0000256" key="4">
    <source>
        <dbReference type="ARBA" id="ARBA00012423"/>
    </source>
</evidence>
<dbReference type="FunFam" id="3.40.50.1820:FF:000276">
    <property type="entry name" value="Acyl-protein thioesterase 1"/>
    <property type="match status" value="1"/>
</dbReference>
<dbReference type="GO" id="GO:0005634">
    <property type="term" value="C:nucleus"/>
    <property type="evidence" value="ECO:0007669"/>
    <property type="project" value="UniProtKB-SubCell"/>
</dbReference>
<evidence type="ECO:0000313" key="17">
    <source>
        <dbReference type="Proteomes" id="UP000827284"/>
    </source>
</evidence>
<dbReference type="PANTHER" id="PTHR10655:SF17">
    <property type="entry name" value="LYSOPHOSPHOLIPASE-LIKE PROTEIN 1"/>
    <property type="match status" value="1"/>
</dbReference>
<accession>A0A9P3LW14</accession>
<dbReference type="InterPro" id="IPR050565">
    <property type="entry name" value="LYPA1-2/EST-like"/>
</dbReference>
<reference evidence="16" key="2">
    <citation type="journal article" date="2022" name="Microbiol. Resour. Announc.">
        <title>Whole-Genome Sequence of Entomortierella parvispora E1425, a Mucoromycotan Fungus Associated with Burkholderiaceae-Related Endosymbiotic Bacteria.</title>
        <authorList>
            <person name="Herlambang A."/>
            <person name="Guo Y."/>
            <person name="Takashima Y."/>
            <person name="Narisawa K."/>
            <person name="Ohta H."/>
            <person name="Nishizawa T."/>
        </authorList>
    </citation>
    <scope>NUCLEOTIDE SEQUENCE</scope>
    <source>
        <strain evidence="16">E1425</strain>
    </source>
</reference>
<comment type="subcellular location">
    <subcellularLocation>
        <location evidence="2">Cytoplasm</location>
    </subcellularLocation>
    <subcellularLocation>
        <location evidence="1">Nucleus</location>
    </subcellularLocation>
</comment>
<name>A0A9P3LW14_9FUNG</name>
<dbReference type="Pfam" id="PF02230">
    <property type="entry name" value="Abhydrolase_2"/>
    <property type="match status" value="1"/>
</dbReference>
<evidence type="ECO:0000256" key="6">
    <source>
        <dbReference type="ARBA" id="ARBA00022487"/>
    </source>
</evidence>
<evidence type="ECO:0000256" key="1">
    <source>
        <dbReference type="ARBA" id="ARBA00004123"/>
    </source>
</evidence>
<dbReference type="OrthoDB" id="2418081at2759"/>
<sequence length="233" mass="25937">MASALKKLTKVVQQSKAKHTATVIFMHGLGDSGDGWAPVGEQLGEYLPHIKFIFPNAPNQPVTLNMGMKMPSWYDIKSLNSLNQEQDEQGMLQSRTEIMQIVREEIEDNGIPANRIVIGGFSQGCVMGLMTGLTAEYKFAGIVSLSGYVPLHNKFMNMVSDANRKTPVFWGHGDADQVVRYAYGKQSVELLQANKFNVQFNTYRNMGHGSSPQEIRDLLVFLKETLPEKTPAL</sequence>
<keyword evidence="10" id="KW-0443">Lipid metabolism</keyword>
<dbReference type="GO" id="GO:0008474">
    <property type="term" value="F:palmitoyl-(protein) hydrolase activity"/>
    <property type="evidence" value="ECO:0007669"/>
    <property type="project" value="UniProtKB-EC"/>
</dbReference>
<reference evidence="16" key="1">
    <citation type="submission" date="2021-11" db="EMBL/GenBank/DDBJ databases">
        <authorList>
            <person name="Herlambang A."/>
            <person name="Guo Y."/>
            <person name="Takashima Y."/>
            <person name="Nishizawa T."/>
        </authorList>
    </citation>
    <scope>NUCLEOTIDE SEQUENCE</scope>
    <source>
        <strain evidence="16">E1425</strain>
    </source>
</reference>
<keyword evidence="9" id="KW-0276">Fatty acid metabolism</keyword>
<evidence type="ECO:0000259" key="15">
    <source>
        <dbReference type="Pfam" id="PF02230"/>
    </source>
</evidence>